<dbReference type="RefSeq" id="WP_206985285.1">
    <property type="nucleotide sequence ID" value="NZ_JAFLQZ010000010.1"/>
</dbReference>
<protein>
    <recommendedName>
        <fullName evidence="3">Immunity protein 35 domain-containing protein</fullName>
    </recommendedName>
</protein>
<accession>A0A939JA04</accession>
<organism evidence="1 2">
    <name type="scientific">Hymenobacter telluris</name>
    <dbReference type="NCBI Taxonomy" id="2816474"/>
    <lineage>
        <taxon>Bacteria</taxon>
        <taxon>Pseudomonadati</taxon>
        <taxon>Bacteroidota</taxon>
        <taxon>Cytophagia</taxon>
        <taxon>Cytophagales</taxon>
        <taxon>Hymenobacteraceae</taxon>
        <taxon>Hymenobacter</taxon>
    </lineage>
</organism>
<keyword evidence="2" id="KW-1185">Reference proteome</keyword>
<gene>
    <name evidence="1" type="ORF">J0X19_15480</name>
</gene>
<proteinExistence type="predicted"/>
<evidence type="ECO:0000313" key="1">
    <source>
        <dbReference type="EMBL" id="MBO0359364.1"/>
    </source>
</evidence>
<sequence length="94" mass="11081">MSREEAIQLAQIYLAQEDQNHPLALDKLRMLNSPTEYGGYWYFDYRYHHPDKLPDESRDMIGGAPGFVIAKHGKQIRVITWNELYELNQVPIQF</sequence>
<name>A0A939JA04_9BACT</name>
<evidence type="ECO:0008006" key="3">
    <source>
        <dbReference type="Google" id="ProtNLM"/>
    </source>
</evidence>
<dbReference type="Proteomes" id="UP000664144">
    <property type="component" value="Unassembled WGS sequence"/>
</dbReference>
<comment type="caution">
    <text evidence="1">The sequence shown here is derived from an EMBL/GenBank/DDBJ whole genome shotgun (WGS) entry which is preliminary data.</text>
</comment>
<evidence type="ECO:0000313" key="2">
    <source>
        <dbReference type="Proteomes" id="UP000664144"/>
    </source>
</evidence>
<dbReference type="AlphaFoldDB" id="A0A939JA04"/>
<reference evidence="1" key="1">
    <citation type="submission" date="2021-03" db="EMBL/GenBank/DDBJ databases">
        <authorList>
            <person name="Kim M.K."/>
        </authorList>
    </citation>
    <scope>NUCLEOTIDE SEQUENCE</scope>
    <source>
        <strain evidence="1">BT186</strain>
    </source>
</reference>
<dbReference type="EMBL" id="JAFLQZ010000010">
    <property type="protein sequence ID" value="MBO0359364.1"/>
    <property type="molecule type" value="Genomic_DNA"/>
</dbReference>